<evidence type="ECO:0000313" key="3">
    <source>
        <dbReference type="Proteomes" id="UP000288073"/>
    </source>
</evidence>
<dbReference type="PANTHER" id="PTHR48207">
    <property type="entry name" value="SUCCINATE--HYDROXYMETHYLGLUTARATE COA-TRANSFERASE"/>
    <property type="match status" value="1"/>
</dbReference>
<dbReference type="Gene3D" id="3.30.1540.10">
    <property type="entry name" value="formyl-coa transferase, domain 3"/>
    <property type="match status" value="1"/>
</dbReference>
<dbReference type="Proteomes" id="UP000288073">
    <property type="component" value="Unassembled WGS sequence"/>
</dbReference>
<accession>A0A430V6M0</accession>
<dbReference type="SUPFAM" id="SSF89796">
    <property type="entry name" value="CoA-transferase family III (CaiB/BaiF)"/>
    <property type="match status" value="1"/>
</dbReference>
<evidence type="ECO:0000313" key="2">
    <source>
        <dbReference type="EMBL" id="RTI20637.1"/>
    </source>
</evidence>
<dbReference type="EMBL" id="PEMN01000023">
    <property type="protein sequence ID" value="RTI20637.1"/>
    <property type="molecule type" value="Genomic_DNA"/>
</dbReference>
<dbReference type="PANTHER" id="PTHR48207:SF3">
    <property type="entry name" value="SUCCINATE--HYDROXYMETHYLGLUTARATE COA-TRANSFERASE"/>
    <property type="match status" value="1"/>
</dbReference>
<protein>
    <submittedName>
        <fullName evidence="2">Carnitine dehydratase</fullName>
    </submittedName>
</protein>
<dbReference type="AlphaFoldDB" id="A0A430V6M0"/>
<proteinExistence type="predicted"/>
<dbReference type="Gene3D" id="3.40.50.10540">
    <property type="entry name" value="Crotonobetainyl-coa:carnitine coa-transferase, domain 1"/>
    <property type="match status" value="1"/>
</dbReference>
<dbReference type="Pfam" id="PF02515">
    <property type="entry name" value="CoA_transf_3"/>
    <property type="match status" value="1"/>
</dbReference>
<sequence length="396" mass="44161">MRALEGITVVSLEQAVAAPLATRHLADLGARVIKVERPEGDFARRYDRAVRGLSSHFVWLNRSKESLALNLKASEGREVLLKLLERADILVQNLAPGALERLGLEPDYLRHRFPGLILCSISGYGNTGPYRDKKAYDLLIQAESGLLDVTGTPEEPVKVGISVADIAAGMYAFAGILAALYRRVRTGQGAHLEISMLEALGEWMGYPMYYTAYSGETPPRTGAHHATIAPYGPFPVGDGKVVFLAIQNEREWARFCTEVLEKPELVEDPRFATNPDRVQHRKVLEDEIVKVFQRLTMDELIRRLDKAQVAYGEMRTVRGFLDHPQLRARRRWRTVASPAGELLALLPPFALEGEEPVLGPIPEVGAHTEEILRELGYTQDQIASLAERGIVLRTRR</sequence>
<organism evidence="2 3">
    <name type="scientific">Thermus scotoductus</name>
    <dbReference type="NCBI Taxonomy" id="37636"/>
    <lineage>
        <taxon>Bacteria</taxon>
        <taxon>Thermotogati</taxon>
        <taxon>Deinococcota</taxon>
        <taxon>Deinococci</taxon>
        <taxon>Thermales</taxon>
        <taxon>Thermaceae</taxon>
        <taxon>Thermus</taxon>
    </lineage>
</organism>
<keyword evidence="1" id="KW-0808">Transferase</keyword>
<dbReference type="InterPro" id="IPR023606">
    <property type="entry name" value="CoA-Trfase_III_dom_1_sf"/>
</dbReference>
<gene>
    <name evidence="2" type="ORF">CSW23_01165</name>
</gene>
<dbReference type="InterPro" id="IPR003673">
    <property type="entry name" value="CoA-Trfase_fam_III"/>
</dbReference>
<dbReference type="RefSeq" id="WP_126206247.1">
    <property type="nucleotide sequence ID" value="NZ_PEMF01000031.1"/>
</dbReference>
<dbReference type="GO" id="GO:0008410">
    <property type="term" value="F:CoA-transferase activity"/>
    <property type="evidence" value="ECO:0007669"/>
    <property type="project" value="TreeGrafter"/>
</dbReference>
<dbReference type="InterPro" id="IPR044855">
    <property type="entry name" value="CoA-Trfase_III_dom3_sf"/>
</dbReference>
<reference evidence="2 3" key="1">
    <citation type="journal article" date="2019" name="Extremophiles">
        <title>Biogeography of thermophiles and predominance of Thermus scotoductus in domestic water heaters.</title>
        <authorList>
            <person name="Wilpiszeski R.L."/>
            <person name="Zhang Z."/>
            <person name="House C.H."/>
        </authorList>
    </citation>
    <scope>NUCLEOTIDE SEQUENCE [LARGE SCALE GENOMIC DNA]</scope>
    <source>
        <strain evidence="2 3">10_S10</strain>
    </source>
</reference>
<evidence type="ECO:0000256" key="1">
    <source>
        <dbReference type="ARBA" id="ARBA00022679"/>
    </source>
</evidence>
<dbReference type="InterPro" id="IPR050483">
    <property type="entry name" value="CoA-transferase_III_domain"/>
</dbReference>
<name>A0A430V6M0_THESC</name>
<comment type="caution">
    <text evidence="2">The sequence shown here is derived from an EMBL/GenBank/DDBJ whole genome shotgun (WGS) entry which is preliminary data.</text>
</comment>